<dbReference type="EMBL" id="BMZF01000003">
    <property type="protein sequence ID" value="GHA51630.1"/>
    <property type="molecule type" value="Genomic_DNA"/>
</dbReference>
<evidence type="ECO:0000256" key="2">
    <source>
        <dbReference type="ARBA" id="ARBA00022448"/>
    </source>
</evidence>
<evidence type="ECO:0000256" key="5">
    <source>
        <dbReference type="ARBA" id="ARBA00022692"/>
    </source>
</evidence>
<comment type="similarity">
    <text evidence="8 9">Belongs to the TRAP transporter small permease family.</text>
</comment>
<organism evidence="11 12">
    <name type="scientific">Paramylibacter ulvae</name>
    <dbReference type="NCBI Taxonomy" id="1651968"/>
    <lineage>
        <taxon>Bacteria</taxon>
        <taxon>Pseudomonadati</taxon>
        <taxon>Pseudomonadota</taxon>
        <taxon>Alphaproteobacteria</taxon>
        <taxon>Rhodobacterales</taxon>
        <taxon>Paracoccaceae</taxon>
        <taxon>Paramylibacter</taxon>
    </lineage>
</organism>
<keyword evidence="5 9" id="KW-0812">Transmembrane</keyword>
<dbReference type="PANTHER" id="PTHR35011:SF10">
    <property type="entry name" value="TRAP TRANSPORTER SMALL PERMEASE PROTEIN"/>
    <property type="match status" value="1"/>
</dbReference>
<keyword evidence="6 9" id="KW-1133">Transmembrane helix</keyword>
<keyword evidence="12" id="KW-1185">Reference proteome</keyword>
<evidence type="ECO:0000313" key="11">
    <source>
        <dbReference type="EMBL" id="GHA51630.1"/>
    </source>
</evidence>
<sequence>MSGALAGILILAICVLISCQILLNGFGRMFGQILPTTIPSYADFSGYMLAASSFLALAHTLRSGGHIRVNLVIQTMSKNIQVLFESISLIISISLVGYATWFMFKLVQESIHYGDKSSGIIPIPLGIPQSVVFVGLVILLIALIDTFVELLRKREPILTTADEV</sequence>
<keyword evidence="7 9" id="KW-0472">Membrane</keyword>
<gene>
    <name evidence="11" type="ORF">GCM10008927_16330</name>
</gene>
<comment type="subcellular location">
    <subcellularLocation>
        <location evidence="1 9">Cell inner membrane</location>
        <topology evidence="1 9">Multi-pass membrane protein</topology>
    </subcellularLocation>
</comment>
<dbReference type="Proteomes" id="UP000634455">
    <property type="component" value="Unassembled WGS sequence"/>
</dbReference>
<comment type="subunit">
    <text evidence="9">The complex comprises the extracytoplasmic solute receptor protein and the two transmembrane proteins.</text>
</comment>
<feature type="transmembrane region" description="Helical" evidence="9">
    <location>
        <begin position="43"/>
        <end position="61"/>
    </location>
</feature>
<keyword evidence="2 9" id="KW-0813">Transport</keyword>
<comment type="function">
    <text evidence="9">Part of the tripartite ATP-independent periplasmic (TRAP) transport system.</text>
</comment>
<evidence type="ECO:0000256" key="9">
    <source>
        <dbReference type="RuleBase" id="RU369079"/>
    </source>
</evidence>
<evidence type="ECO:0000256" key="3">
    <source>
        <dbReference type="ARBA" id="ARBA00022475"/>
    </source>
</evidence>
<comment type="caution">
    <text evidence="11">The sequence shown here is derived from an EMBL/GenBank/DDBJ whole genome shotgun (WGS) entry which is preliminary data.</text>
</comment>
<proteinExistence type="inferred from homology"/>
<protein>
    <recommendedName>
        <fullName evidence="9">TRAP transporter small permease protein</fullName>
    </recommendedName>
</protein>
<evidence type="ECO:0000256" key="7">
    <source>
        <dbReference type="ARBA" id="ARBA00023136"/>
    </source>
</evidence>
<evidence type="ECO:0000259" key="10">
    <source>
        <dbReference type="Pfam" id="PF04290"/>
    </source>
</evidence>
<name>A0ABQ3CZT1_9RHOB</name>
<dbReference type="InterPro" id="IPR055348">
    <property type="entry name" value="DctQ"/>
</dbReference>
<feature type="domain" description="Tripartite ATP-independent periplasmic transporters DctQ component" evidence="10">
    <location>
        <begin position="21"/>
        <end position="152"/>
    </location>
</feature>
<dbReference type="PANTHER" id="PTHR35011">
    <property type="entry name" value="2,3-DIKETO-L-GULONATE TRAP TRANSPORTER SMALL PERMEASE PROTEIN YIAM"/>
    <property type="match status" value="1"/>
</dbReference>
<comment type="caution">
    <text evidence="9">Lacks conserved residue(s) required for the propagation of feature annotation.</text>
</comment>
<dbReference type="InterPro" id="IPR007387">
    <property type="entry name" value="TRAP_DctQ"/>
</dbReference>
<evidence type="ECO:0000256" key="4">
    <source>
        <dbReference type="ARBA" id="ARBA00022519"/>
    </source>
</evidence>
<accession>A0ABQ3CZT1</accession>
<evidence type="ECO:0000256" key="1">
    <source>
        <dbReference type="ARBA" id="ARBA00004429"/>
    </source>
</evidence>
<keyword evidence="4 9" id="KW-0997">Cell inner membrane</keyword>
<reference evidence="12" key="1">
    <citation type="journal article" date="2019" name="Int. J. Syst. Evol. Microbiol.">
        <title>The Global Catalogue of Microorganisms (GCM) 10K type strain sequencing project: providing services to taxonomists for standard genome sequencing and annotation.</title>
        <authorList>
            <consortium name="The Broad Institute Genomics Platform"/>
            <consortium name="The Broad Institute Genome Sequencing Center for Infectious Disease"/>
            <person name="Wu L."/>
            <person name="Ma J."/>
        </authorList>
    </citation>
    <scope>NUCLEOTIDE SEQUENCE [LARGE SCALE GENOMIC DNA]</scope>
    <source>
        <strain evidence="12">KCTC 32465</strain>
    </source>
</reference>
<keyword evidence="3" id="KW-1003">Cell membrane</keyword>
<evidence type="ECO:0000256" key="8">
    <source>
        <dbReference type="ARBA" id="ARBA00038436"/>
    </source>
</evidence>
<feature type="transmembrane region" description="Helical" evidence="9">
    <location>
        <begin position="82"/>
        <end position="103"/>
    </location>
</feature>
<evidence type="ECO:0000256" key="6">
    <source>
        <dbReference type="ARBA" id="ARBA00022989"/>
    </source>
</evidence>
<evidence type="ECO:0000313" key="12">
    <source>
        <dbReference type="Proteomes" id="UP000634455"/>
    </source>
</evidence>
<feature type="transmembrane region" description="Helical" evidence="9">
    <location>
        <begin position="123"/>
        <end position="144"/>
    </location>
</feature>
<dbReference type="Pfam" id="PF04290">
    <property type="entry name" value="DctQ"/>
    <property type="match status" value="1"/>
</dbReference>